<dbReference type="InterPro" id="IPR007712">
    <property type="entry name" value="RelE/ParE_toxin"/>
</dbReference>
<dbReference type="Pfam" id="PF05016">
    <property type="entry name" value="ParE_toxin"/>
    <property type="match status" value="1"/>
</dbReference>
<keyword evidence="1" id="KW-1277">Toxin-antitoxin system</keyword>
<dbReference type="AlphaFoldDB" id="A0A923MMI6"/>
<organism evidence="2 3">
    <name type="scientific">Dysosmobacter segnis</name>
    <dbReference type="NCBI Taxonomy" id="2763042"/>
    <lineage>
        <taxon>Bacteria</taxon>
        <taxon>Bacillati</taxon>
        <taxon>Bacillota</taxon>
        <taxon>Clostridia</taxon>
        <taxon>Eubacteriales</taxon>
        <taxon>Oscillospiraceae</taxon>
        <taxon>Dysosmobacter</taxon>
    </lineage>
</organism>
<dbReference type="Proteomes" id="UP000620327">
    <property type="component" value="Unassembled WGS sequence"/>
</dbReference>
<evidence type="ECO:0000313" key="3">
    <source>
        <dbReference type="Proteomes" id="UP000620327"/>
    </source>
</evidence>
<dbReference type="RefSeq" id="WP_187016098.1">
    <property type="nucleotide sequence ID" value="NZ_JACOQI010000025.1"/>
</dbReference>
<gene>
    <name evidence="2" type="ORF">H8Z83_16680</name>
</gene>
<proteinExistence type="predicted"/>
<accession>A0A923MMI6</accession>
<dbReference type="Gene3D" id="3.30.2310.20">
    <property type="entry name" value="RelE-like"/>
    <property type="match status" value="1"/>
</dbReference>
<dbReference type="InterPro" id="IPR035093">
    <property type="entry name" value="RelE/ParE_toxin_dom_sf"/>
</dbReference>
<evidence type="ECO:0000256" key="1">
    <source>
        <dbReference type="ARBA" id="ARBA00022649"/>
    </source>
</evidence>
<sequence>MKLRYTPESLCDLQEIKRYIKSELHNPTAASRITKAILDGCAQLKQFPEMGVSIGAKTGYETDLRMLVAESYIALYRIETETVSVGRIINARQDYIRILLGEATP</sequence>
<dbReference type="EMBL" id="JACOQI010000025">
    <property type="protein sequence ID" value="MBC5771929.1"/>
    <property type="molecule type" value="Genomic_DNA"/>
</dbReference>
<protein>
    <submittedName>
        <fullName evidence="2">Type II toxin-antitoxin system RelE/ParE family toxin</fullName>
    </submittedName>
</protein>
<name>A0A923MMI6_9FIRM</name>
<keyword evidence="3" id="KW-1185">Reference proteome</keyword>
<comment type="caution">
    <text evidence="2">The sequence shown here is derived from an EMBL/GenBank/DDBJ whole genome shotgun (WGS) entry which is preliminary data.</text>
</comment>
<reference evidence="2" key="1">
    <citation type="submission" date="2020-08" db="EMBL/GenBank/DDBJ databases">
        <title>Genome public.</title>
        <authorList>
            <person name="Liu C."/>
            <person name="Sun Q."/>
        </authorList>
    </citation>
    <scope>NUCLEOTIDE SEQUENCE</scope>
    <source>
        <strain evidence="2">BX15</strain>
    </source>
</reference>
<evidence type="ECO:0000313" key="2">
    <source>
        <dbReference type="EMBL" id="MBC5771929.1"/>
    </source>
</evidence>